<protein>
    <recommendedName>
        <fullName evidence="3">HNH endonuclease</fullName>
    </recommendedName>
</protein>
<name>A0A1D8USC7_9PROT</name>
<evidence type="ECO:0000313" key="2">
    <source>
        <dbReference type="Proteomes" id="UP000179145"/>
    </source>
</evidence>
<dbReference type="OrthoDB" id="7066992at2"/>
<proteinExistence type="predicted"/>
<dbReference type="EMBL" id="CP014674">
    <property type="protein sequence ID" value="AOX16541.1"/>
    <property type="molecule type" value="Genomic_DNA"/>
</dbReference>
<reference evidence="1 2" key="1">
    <citation type="journal article" date="2016" name="Microb. Cell Fact.">
        <title>Dissection of exopolysaccharide biosynthesis in Kozakia baliensis.</title>
        <authorList>
            <person name="Brandt J.U."/>
            <person name="Jakob F."/>
            <person name="Behr J."/>
            <person name="Geissler A.J."/>
            <person name="Vogel R.F."/>
        </authorList>
    </citation>
    <scope>NUCLEOTIDE SEQUENCE [LARGE SCALE GENOMIC DNA]</scope>
    <source>
        <strain evidence="1 2">DSM 14400</strain>
    </source>
</reference>
<dbReference type="KEGG" id="kba:A0U89_04715"/>
<gene>
    <name evidence="1" type="ORF">A0U89_04715</name>
</gene>
<dbReference type="eggNOG" id="COG1403">
    <property type="taxonomic scope" value="Bacteria"/>
</dbReference>
<dbReference type="AlphaFoldDB" id="A0A1D8USC7"/>
<dbReference type="Proteomes" id="UP000179145">
    <property type="component" value="Chromosome"/>
</dbReference>
<keyword evidence="2" id="KW-1185">Reference proteome</keyword>
<dbReference type="STRING" id="153496.A0U89_04715"/>
<evidence type="ECO:0008006" key="3">
    <source>
        <dbReference type="Google" id="ProtNLM"/>
    </source>
</evidence>
<dbReference type="RefSeq" id="WP_070402289.1">
    <property type="nucleotide sequence ID" value="NZ_BJVW01000031.1"/>
</dbReference>
<sequence length="156" mass="18269">MPIRPELKALYPLNWPQLSQRVRFERAKGYCERCGRPHGKTITVVPGGRWLDPERHNWRNARGREVDPPDLLDLILARQTRVILAAAHLDHDPRHNRQRNLRALCQRCHLIHDRTYHIAQRRLTFRARLALGDLFEGPYRMGPPQVSFIKPVRIGA</sequence>
<accession>A0A1D8USC7</accession>
<evidence type="ECO:0000313" key="1">
    <source>
        <dbReference type="EMBL" id="AOX16541.1"/>
    </source>
</evidence>
<organism evidence="1 2">
    <name type="scientific">Kozakia baliensis</name>
    <dbReference type="NCBI Taxonomy" id="153496"/>
    <lineage>
        <taxon>Bacteria</taxon>
        <taxon>Pseudomonadati</taxon>
        <taxon>Pseudomonadota</taxon>
        <taxon>Alphaproteobacteria</taxon>
        <taxon>Acetobacterales</taxon>
        <taxon>Acetobacteraceae</taxon>
        <taxon>Kozakia</taxon>
    </lineage>
</organism>